<reference evidence="1 2" key="1">
    <citation type="submission" date="2023-06" db="EMBL/GenBank/DDBJ databases">
        <title>Itaconate inhibition of nontuberculous mycobacteria.</title>
        <authorList>
            <person name="Breen P."/>
            <person name="Zimbric M."/>
            <person name="Caverly L."/>
        </authorList>
    </citation>
    <scope>NUCLEOTIDE SEQUENCE [LARGE SCALE GENOMIC DNA]</scope>
    <source>
        <strain evidence="1 2">FLAC1071</strain>
    </source>
</reference>
<accession>A0ABT7P3K0</accession>
<comment type="caution">
    <text evidence="1">The sequence shown here is derived from an EMBL/GenBank/DDBJ whole genome shotgun (WGS) entry which is preliminary data.</text>
</comment>
<dbReference type="EMBL" id="JASZZX010000016">
    <property type="protein sequence ID" value="MDM3927854.1"/>
    <property type="molecule type" value="Genomic_DNA"/>
</dbReference>
<dbReference type="RefSeq" id="WP_069953994.1">
    <property type="nucleotide sequence ID" value="NZ_CP012886.2"/>
</dbReference>
<sequence length="81" mass="9004">MGDQNFTAWKEPVYSLADEGDSGLFPAIDMERKADGARFHLHVFEDGNGGLQVYLWGSEQVAVEVGVDPSDNAADITFRRW</sequence>
<keyword evidence="2" id="KW-1185">Reference proteome</keyword>
<gene>
    <name evidence="1" type="ORF">QRB35_17735</name>
</gene>
<evidence type="ECO:0000313" key="2">
    <source>
        <dbReference type="Proteomes" id="UP001529272"/>
    </source>
</evidence>
<protein>
    <submittedName>
        <fullName evidence="1">Uncharacterized protein</fullName>
    </submittedName>
</protein>
<proteinExistence type="predicted"/>
<dbReference type="Proteomes" id="UP001529272">
    <property type="component" value="Unassembled WGS sequence"/>
</dbReference>
<evidence type="ECO:0000313" key="1">
    <source>
        <dbReference type="EMBL" id="MDM3927854.1"/>
    </source>
</evidence>
<organism evidence="1 2">
    <name type="scientific">Mycobacterium intracellulare subsp. chimaera</name>
    <dbReference type="NCBI Taxonomy" id="222805"/>
    <lineage>
        <taxon>Bacteria</taxon>
        <taxon>Bacillati</taxon>
        <taxon>Actinomycetota</taxon>
        <taxon>Actinomycetes</taxon>
        <taxon>Mycobacteriales</taxon>
        <taxon>Mycobacteriaceae</taxon>
        <taxon>Mycobacterium</taxon>
        <taxon>Mycobacterium avium complex (MAC)</taxon>
    </lineage>
</organism>
<reference evidence="2" key="2">
    <citation type="submission" date="2023-06" db="EMBL/GenBank/DDBJ databases">
        <title>Itaconate inhibition of nontuberculous mycobacteria.</title>
        <authorList>
            <person name="Spilker T."/>
        </authorList>
    </citation>
    <scope>NUCLEOTIDE SEQUENCE [LARGE SCALE GENOMIC DNA]</scope>
    <source>
        <strain evidence="2">FLAC1071</strain>
    </source>
</reference>
<name>A0ABT7P3K0_MYCIT</name>